<gene>
    <name evidence="1" type="ORF">ROHU_016973</name>
</gene>
<evidence type="ECO:0000313" key="2">
    <source>
        <dbReference type="Proteomes" id="UP000290572"/>
    </source>
</evidence>
<dbReference type="EMBL" id="QBIY01011457">
    <property type="protein sequence ID" value="RXN31484.1"/>
    <property type="molecule type" value="Genomic_DNA"/>
</dbReference>
<reference evidence="1 2" key="1">
    <citation type="submission" date="2018-03" db="EMBL/GenBank/DDBJ databases">
        <title>Draft genome sequence of Rohu Carp (Labeo rohita).</title>
        <authorList>
            <person name="Das P."/>
            <person name="Kushwaha B."/>
            <person name="Joshi C.G."/>
            <person name="Kumar D."/>
            <person name="Nagpure N.S."/>
            <person name="Sahoo L."/>
            <person name="Das S.P."/>
            <person name="Bit A."/>
            <person name="Patnaik S."/>
            <person name="Meher P.K."/>
            <person name="Jayasankar P."/>
            <person name="Koringa P.G."/>
            <person name="Patel N.V."/>
            <person name="Hinsu A.T."/>
            <person name="Kumar R."/>
            <person name="Pandey M."/>
            <person name="Agarwal S."/>
            <person name="Srivastava S."/>
            <person name="Singh M."/>
            <person name="Iquebal M.A."/>
            <person name="Jaiswal S."/>
            <person name="Angadi U.B."/>
            <person name="Kumar N."/>
            <person name="Raza M."/>
            <person name="Shah T.M."/>
            <person name="Rai A."/>
            <person name="Jena J.K."/>
        </authorList>
    </citation>
    <scope>NUCLEOTIDE SEQUENCE [LARGE SCALE GENOMIC DNA]</scope>
    <source>
        <strain evidence="1">DASCIFA01</strain>
        <tissue evidence="1">Testis</tissue>
    </source>
</reference>
<dbReference type="AlphaFoldDB" id="A0A498NIB0"/>
<proteinExistence type="predicted"/>
<sequence>MPSLPAPLSRFIHHCFQPIVVVMVRERAAEGVQRSIGGMLSSWGSEPDAQHGLSLLGAAPQAIPPPLELNLLDL</sequence>
<comment type="caution">
    <text evidence="1">The sequence shown here is derived from an EMBL/GenBank/DDBJ whole genome shotgun (WGS) entry which is preliminary data.</text>
</comment>
<keyword evidence="2" id="KW-1185">Reference proteome</keyword>
<name>A0A498NIB0_LABRO</name>
<organism evidence="1 2">
    <name type="scientific">Labeo rohita</name>
    <name type="common">Indian major carp</name>
    <name type="synonym">Cyprinus rohita</name>
    <dbReference type="NCBI Taxonomy" id="84645"/>
    <lineage>
        <taxon>Eukaryota</taxon>
        <taxon>Metazoa</taxon>
        <taxon>Chordata</taxon>
        <taxon>Craniata</taxon>
        <taxon>Vertebrata</taxon>
        <taxon>Euteleostomi</taxon>
        <taxon>Actinopterygii</taxon>
        <taxon>Neopterygii</taxon>
        <taxon>Teleostei</taxon>
        <taxon>Ostariophysi</taxon>
        <taxon>Cypriniformes</taxon>
        <taxon>Cyprinidae</taxon>
        <taxon>Labeoninae</taxon>
        <taxon>Labeonini</taxon>
        <taxon>Labeo</taxon>
    </lineage>
</organism>
<dbReference type="Proteomes" id="UP000290572">
    <property type="component" value="Unassembled WGS sequence"/>
</dbReference>
<evidence type="ECO:0000313" key="1">
    <source>
        <dbReference type="EMBL" id="RXN31484.1"/>
    </source>
</evidence>
<accession>A0A498NIB0</accession>
<protein>
    <submittedName>
        <fullName evidence="1">Uncharacterized protein</fullName>
    </submittedName>
</protein>